<reference evidence="2 3" key="1">
    <citation type="submission" date="2021-04" db="EMBL/GenBank/DDBJ databases">
        <authorList>
            <person name="De Guttry C."/>
            <person name="Zahm M."/>
            <person name="Klopp C."/>
            <person name="Cabau C."/>
            <person name="Louis A."/>
            <person name="Berthelot C."/>
            <person name="Parey E."/>
            <person name="Roest Crollius H."/>
            <person name="Montfort J."/>
            <person name="Robinson-Rechavi M."/>
            <person name="Bucao C."/>
            <person name="Bouchez O."/>
            <person name="Gislard M."/>
            <person name="Lluch J."/>
            <person name="Milhes M."/>
            <person name="Lampietro C."/>
            <person name="Lopez Roques C."/>
            <person name="Donnadieu C."/>
            <person name="Braasch I."/>
            <person name="Desvignes T."/>
            <person name="Postlethwait J."/>
            <person name="Bobe J."/>
            <person name="Wedekind C."/>
            <person name="Guiguen Y."/>
        </authorList>
    </citation>
    <scope>NUCLEOTIDE SEQUENCE [LARGE SCALE GENOMIC DNA]</scope>
    <source>
        <strain evidence="2">Cs_M1</strain>
        <tissue evidence="2">Blood</tissue>
    </source>
</reference>
<dbReference type="Proteomes" id="UP001356427">
    <property type="component" value="Unassembled WGS sequence"/>
</dbReference>
<dbReference type="EMBL" id="JAGTTL010000034">
    <property type="protein sequence ID" value="KAK6295427.1"/>
    <property type="molecule type" value="Genomic_DNA"/>
</dbReference>
<sequence length="141" mass="15195">MAKTKELSKDVRDKIVDLCKAGMGYKTIAKQLEGKFIIPKTTRTLGGYLGKRVFTVSGPGDWEKSVLPLVPIVPLSRSNALSKVLRSLDLNVTPPGRCPGRGPAVCDGDGRVARRGEKEAPDTVVLSCDLALNWPRLGPVL</sequence>
<dbReference type="Pfam" id="PF25787">
    <property type="entry name" value="HTH_SB"/>
    <property type="match status" value="1"/>
</dbReference>
<name>A0AAN8KMZ5_9TELE</name>
<dbReference type="AlphaFoldDB" id="A0AAN8KMZ5"/>
<comment type="caution">
    <text evidence="2">The sequence shown here is derived from an EMBL/GenBank/DDBJ whole genome shotgun (WGS) entry which is preliminary data.</text>
</comment>
<gene>
    <name evidence="2" type="ORF">J4Q44_G00346530</name>
</gene>
<dbReference type="InterPro" id="IPR036388">
    <property type="entry name" value="WH-like_DNA-bd_sf"/>
</dbReference>
<dbReference type="Gene3D" id="1.10.10.10">
    <property type="entry name" value="Winged helix-like DNA-binding domain superfamily/Winged helix DNA-binding domain"/>
    <property type="match status" value="1"/>
</dbReference>
<accession>A0AAN8KMZ5</accession>
<organism evidence="2 3">
    <name type="scientific">Coregonus suidteri</name>
    <dbReference type="NCBI Taxonomy" id="861788"/>
    <lineage>
        <taxon>Eukaryota</taxon>
        <taxon>Metazoa</taxon>
        <taxon>Chordata</taxon>
        <taxon>Craniata</taxon>
        <taxon>Vertebrata</taxon>
        <taxon>Euteleostomi</taxon>
        <taxon>Actinopterygii</taxon>
        <taxon>Neopterygii</taxon>
        <taxon>Teleostei</taxon>
        <taxon>Protacanthopterygii</taxon>
        <taxon>Salmoniformes</taxon>
        <taxon>Salmonidae</taxon>
        <taxon>Coregoninae</taxon>
        <taxon>Coregonus</taxon>
    </lineage>
</organism>
<feature type="domain" description="Sleeping Beauty transposase HTH" evidence="1">
    <location>
        <begin position="1"/>
        <end position="35"/>
    </location>
</feature>
<evidence type="ECO:0000259" key="1">
    <source>
        <dbReference type="Pfam" id="PF25787"/>
    </source>
</evidence>
<proteinExistence type="predicted"/>
<evidence type="ECO:0000313" key="2">
    <source>
        <dbReference type="EMBL" id="KAK6295427.1"/>
    </source>
</evidence>
<dbReference type="InterPro" id="IPR057667">
    <property type="entry name" value="HTH_SB"/>
</dbReference>
<evidence type="ECO:0000313" key="3">
    <source>
        <dbReference type="Proteomes" id="UP001356427"/>
    </source>
</evidence>
<keyword evidence="3" id="KW-1185">Reference proteome</keyword>
<protein>
    <recommendedName>
        <fullName evidence="1">Sleeping Beauty transposase HTH domain-containing protein</fullName>
    </recommendedName>
</protein>